<comment type="cofactor">
    <cofactor evidence="16 17">
        <name>FMN</name>
        <dbReference type="ChEBI" id="CHEBI:58210"/>
    </cofactor>
</comment>
<dbReference type="EMBL" id="VYQE01000002">
    <property type="protein sequence ID" value="KAA9009412.1"/>
    <property type="molecule type" value="Genomic_DNA"/>
</dbReference>
<evidence type="ECO:0000256" key="8">
    <source>
        <dbReference type="ARBA" id="ARBA00022967"/>
    </source>
</evidence>
<keyword evidence="12 16" id="KW-0406">Ion transport</keyword>
<dbReference type="PANTHER" id="PTHR37838">
    <property type="entry name" value="NA(+)-TRANSLOCATING NADH-QUINONE REDUCTASE SUBUNIT C"/>
    <property type="match status" value="1"/>
</dbReference>
<keyword evidence="5 16" id="KW-0285">Flavoprotein</keyword>
<dbReference type="EC" id="7.2.1.1" evidence="16 17"/>
<keyword evidence="20" id="KW-1185">Reference proteome</keyword>
<evidence type="ECO:0000259" key="18">
    <source>
        <dbReference type="SMART" id="SM00900"/>
    </source>
</evidence>
<comment type="catalytic activity">
    <reaction evidence="16 17">
        <text>a ubiquinone + n Na(+)(in) + NADH + H(+) = a ubiquinol + n Na(+)(out) + NAD(+)</text>
        <dbReference type="Rhea" id="RHEA:47748"/>
        <dbReference type="Rhea" id="RHEA-COMP:9565"/>
        <dbReference type="Rhea" id="RHEA-COMP:9566"/>
        <dbReference type="ChEBI" id="CHEBI:15378"/>
        <dbReference type="ChEBI" id="CHEBI:16389"/>
        <dbReference type="ChEBI" id="CHEBI:17976"/>
        <dbReference type="ChEBI" id="CHEBI:29101"/>
        <dbReference type="ChEBI" id="CHEBI:57540"/>
        <dbReference type="ChEBI" id="CHEBI:57945"/>
        <dbReference type="EC" id="7.2.1.1"/>
    </reaction>
</comment>
<gene>
    <name evidence="16 19" type="primary">nqrC</name>
    <name evidence="19" type="ORF">F3S47_09225</name>
</gene>
<comment type="caution">
    <text evidence="16">Lacks conserved residue(s) required for the propagation of feature annotation.</text>
</comment>
<comment type="subunit">
    <text evidence="16 17">Composed of six subunits; NqrA, NqrB, NqrC, NqrD, NqrE and NqrF.</text>
</comment>
<feature type="domain" description="FMN-binding" evidence="18">
    <location>
        <begin position="155"/>
        <end position="251"/>
    </location>
</feature>
<dbReference type="HAMAP" id="MF_00427">
    <property type="entry name" value="NqrC"/>
    <property type="match status" value="1"/>
</dbReference>
<reference evidence="19 20" key="1">
    <citation type="submission" date="2019-09" db="EMBL/GenBank/DDBJ databases">
        <authorList>
            <person name="Park J.-S."/>
            <person name="Choi H.-J."/>
        </authorList>
    </citation>
    <scope>NUCLEOTIDE SEQUENCE [LARGE SCALE GENOMIC DNA]</scope>
    <source>
        <strain evidence="19 20">176SS1-4</strain>
    </source>
</reference>
<evidence type="ECO:0000256" key="11">
    <source>
        <dbReference type="ARBA" id="ARBA00023053"/>
    </source>
</evidence>
<dbReference type="InterPro" id="IPR010204">
    <property type="entry name" value="NqrC"/>
</dbReference>
<evidence type="ECO:0000256" key="14">
    <source>
        <dbReference type="ARBA" id="ARBA00023136"/>
    </source>
</evidence>
<protein>
    <recommendedName>
        <fullName evidence="16 17">Na(+)-translocating NADH-quinone reductase subunit C</fullName>
        <shortName evidence="16 17">Na(+)-NQR subunit C</shortName>
        <shortName evidence="16 17">Na(+)-translocating NQR subunit C</shortName>
        <ecNumber evidence="16 17">7.2.1.1</ecNumber>
    </recommendedName>
    <alternativeName>
        <fullName evidence="16 17">NQR complex subunit C</fullName>
    </alternativeName>
    <alternativeName>
        <fullName evidence="16 17">NQR-1 subunit C</fullName>
    </alternativeName>
</protein>
<keyword evidence="15 16" id="KW-0739">Sodium transport</keyword>
<comment type="caution">
    <text evidence="19">The sequence shown here is derived from an EMBL/GenBank/DDBJ whole genome shotgun (WGS) entry which is preliminary data.</text>
</comment>
<dbReference type="PIRSF" id="PIRSF009437">
    <property type="entry name" value="NQR-1_subunit_C"/>
    <property type="match status" value="1"/>
</dbReference>
<evidence type="ECO:0000256" key="12">
    <source>
        <dbReference type="ARBA" id="ARBA00023065"/>
    </source>
</evidence>
<dbReference type="AlphaFoldDB" id="A0A5J5GPP8"/>
<dbReference type="PANTHER" id="PTHR37838:SF1">
    <property type="entry name" value="NA(+)-TRANSLOCATING NADH-QUINONE REDUCTASE SUBUNIT C"/>
    <property type="match status" value="1"/>
</dbReference>
<evidence type="ECO:0000256" key="13">
    <source>
        <dbReference type="ARBA" id="ARBA00023075"/>
    </source>
</evidence>
<keyword evidence="8 16" id="KW-1278">Translocase</keyword>
<evidence type="ECO:0000256" key="1">
    <source>
        <dbReference type="ARBA" id="ARBA00022448"/>
    </source>
</evidence>
<evidence type="ECO:0000256" key="5">
    <source>
        <dbReference type="ARBA" id="ARBA00022630"/>
    </source>
</evidence>
<organism evidence="19 20">
    <name type="scientific">Histidinibacterium aquaticum</name>
    <dbReference type="NCBI Taxonomy" id="2613962"/>
    <lineage>
        <taxon>Bacteria</taxon>
        <taxon>Pseudomonadati</taxon>
        <taxon>Pseudomonadota</taxon>
        <taxon>Alphaproteobacteria</taxon>
        <taxon>Rhodobacterales</taxon>
        <taxon>Paracoccaceae</taxon>
        <taxon>Histidinibacterium</taxon>
    </lineage>
</organism>
<keyword evidence="9 16" id="KW-1133">Transmembrane helix</keyword>
<dbReference type="RefSeq" id="WP_150444945.1">
    <property type="nucleotide sequence ID" value="NZ_VYQE01000002.1"/>
</dbReference>
<dbReference type="Proteomes" id="UP000326554">
    <property type="component" value="Unassembled WGS sequence"/>
</dbReference>
<evidence type="ECO:0000256" key="17">
    <source>
        <dbReference type="PIRNR" id="PIRNR009437"/>
    </source>
</evidence>
<evidence type="ECO:0000313" key="19">
    <source>
        <dbReference type="EMBL" id="KAA9009412.1"/>
    </source>
</evidence>
<keyword evidence="14 16" id="KW-0472">Membrane</keyword>
<keyword evidence="1 16" id="KW-0813">Transport</keyword>
<dbReference type="GO" id="GO:0005886">
    <property type="term" value="C:plasma membrane"/>
    <property type="evidence" value="ECO:0007669"/>
    <property type="project" value="UniProtKB-SubCell"/>
</dbReference>
<keyword evidence="6 16" id="KW-0288">FMN</keyword>
<name>A0A5J5GPP8_9RHOB</name>
<evidence type="ECO:0000256" key="2">
    <source>
        <dbReference type="ARBA" id="ARBA00022475"/>
    </source>
</evidence>
<keyword evidence="3" id="KW-0997">Cell inner membrane</keyword>
<sequence>MPDLNPITAWRRMLAAPNDSRGKMLAMAFLVSAASALAVSSAAVLLGPRLDSNRAAERQARLEALLADLPALADLLAETGADGLDIVVADLETGTRADVDPSAFDPEALDEEQISALPPEEDIAGIGTRPDLAQFYVARDGSDIAAVILPVYGQGYQSVIRGYLALEGDLNTVAGLTITEQGETPGLGANIESPSWQAQWPGTQLLGPDGEIRVAVVRGGAQNEYEVDAITGATRTSNGVQNMVRFWIGPEGFGPVLDALGEGRL</sequence>
<evidence type="ECO:0000256" key="3">
    <source>
        <dbReference type="ARBA" id="ARBA00022519"/>
    </source>
</evidence>
<keyword evidence="10 16" id="KW-0520">NAD</keyword>
<evidence type="ECO:0000256" key="9">
    <source>
        <dbReference type="ARBA" id="ARBA00022989"/>
    </source>
</evidence>
<keyword evidence="4 16" id="KW-0597">Phosphoprotein</keyword>
<dbReference type="SMART" id="SM00900">
    <property type="entry name" value="FMN_bind"/>
    <property type="match status" value="1"/>
</dbReference>
<dbReference type="GO" id="GO:0016655">
    <property type="term" value="F:oxidoreductase activity, acting on NAD(P)H, quinone or similar compound as acceptor"/>
    <property type="evidence" value="ECO:0007669"/>
    <property type="project" value="UniProtKB-UniRule"/>
</dbReference>
<evidence type="ECO:0000256" key="6">
    <source>
        <dbReference type="ARBA" id="ARBA00022643"/>
    </source>
</evidence>
<feature type="modified residue" description="FMN phosphoryl threonine" evidence="16">
    <location>
        <position position="234"/>
    </location>
</feature>
<proteinExistence type="inferred from homology"/>
<comment type="subcellular location">
    <subcellularLocation>
        <location evidence="16">Cell membrane</location>
        <topology evidence="16">Single-pass membrane protein</topology>
    </subcellularLocation>
</comment>
<comment type="similarity">
    <text evidence="16 17">Belongs to the NqrC family.</text>
</comment>
<evidence type="ECO:0000256" key="15">
    <source>
        <dbReference type="ARBA" id="ARBA00023201"/>
    </source>
</evidence>
<dbReference type="GO" id="GO:0010181">
    <property type="term" value="F:FMN binding"/>
    <property type="evidence" value="ECO:0007669"/>
    <property type="project" value="UniProtKB-UniRule"/>
</dbReference>
<dbReference type="GO" id="GO:0006814">
    <property type="term" value="P:sodium ion transport"/>
    <property type="evidence" value="ECO:0007669"/>
    <property type="project" value="UniProtKB-UniRule"/>
</dbReference>
<dbReference type="Pfam" id="PF04205">
    <property type="entry name" value="FMN_bind"/>
    <property type="match status" value="1"/>
</dbReference>
<comment type="function">
    <text evidence="16">NQR complex catalyzes the reduction of ubiquinone-1 to ubiquinol by two successive reactions, coupled with the transport of Na(+) ions from the cytoplasm to the periplasm. NqrA to NqrE are probably involved in the second step, the conversion of ubisemiquinone to ubiquinol.</text>
</comment>
<accession>A0A5J5GPP8</accession>
<evidence type="ECO:0000256" key="7">
    <source>
        <dbReference type="ARBA" id="ARBA00022692"/>
    </source>
</evidence>
<keyword evidence="11 16" id="KW-0915">Sodium</keyword>
<keyword evidence="7 16" id="KW-0812">Transmembrane</keyword>
<dbReference type="NCBIfam" id="TIGR01938">
    <property type="entry name" value="nqrC"/>
    <property type="match status" value="1"/>
</dbReference>
<evidence type="ECO:0000256" key="16">
    <source>
        <dbReference type="HAMAP-Rule" id="MF_00427"/>
    </source>
</evidence>
<dbReference type="InterPro" id="IPR007329">
    <property type="entry name" value="FMN-bd"/>
</dbReference>
<evidence type="ECO:0000256" key="4">
    <source>
        <dbReference type="ARBA" id="ARBA00022553"/>
    </source>
</evidence>
<keyword evidence="2 16" id="KW-1003">Cell membrane</keyword>
<evidence type="ECO:0000313" key="20">
    <source>
        <dbReference type="Proteomes" id="UP000326554"/>
    </source>
</evidence>
<keyword evidence="13 16" id="KW-0830">Ubiquinone</keyword>
<evidence type="ECO:0000256" key="10">
    <source>
        <dbReference type="ARBA" id="ARBA00023027"/>
    </source>
</evidence>